<dbReference type="CDD" id="cd16935">
    <property type="entry name" value="HATPase_AgrC-ComD-like"/>
    <property type="match status" value="1"/>
</dbReference>
<dbReference type="AlphaFoldDB" id="A0A173R9D1"/>
<evidence type="ECO:0000313" key="3">
    <source>
        <dbReference type="Proteomes" id="UP000095453"/>
    </source>
</evidence>
<dbReference type="PANTHER" id="PTHR40448">
    <property type="entry name" value="TWO-COMPONENT SENSOR HISTIDINE KINASE"/>
    <property type="match status" value="1"/>
</dbReference>
<reference evidence="2 3" key="1">
    <citation type="submission" date="2015-09" db="EMBL/GenBank/DDBJ databases">
        <authorList>
            <consortium name="Pathogen Informatics"/>
        </authorList>
    </citation>
    <scope>NUCLEOTIDE SEQUENCE [LARGE SCALE GENOMIC DNA]</scope>
    <source>
        <strain evidence="2 3">2789STDY5608887</strain>
    </source>
</reference>
<dbReference type="PANTHER" id="PTHR40448:SF1">
    <property type="entry name" value="TWO-COMPONENT SENSOR HISTIDINE KINASE"/>
    <property type="match status" value="1"/>
</dbReference>
<dbReference type="GO" id="GO:0042802">
    <property type="term" value="F:identical protein binding"/>
    <property type="evidence" value="ECO:0007669"/>
    <property type="project" value="TreeGrafter"/>
</dbReference>
<evidence type="ECO:0000259" key="1">
    <source>
        <dbReference type="Pfam" id="PF14501"/>
    </source>
</evidence>
<dbReference type="InterPro" id="IPR032834">
    <property type="entry name" value="NatK-like_C"/>
</dbReference>
<sequence>MEKLREAKEKQIRFISDFHYPKDTKLNAFDLSVILNNALDNCMENVSGENPYICISSFRKNSIFMITIKNRYEGELNYKDSDLPETTKSGKEHGIGLHNIRRVARMYMGDISLEQENQEVVLSIMLQVE</sequence>
<name>A0A173R9D1_9FIRM</name>
<dbReference type="Proteomes" id="UP000095453">
    <property type="component" value="Unassembled WGS sequence"/>
</dbReference>
<proteinExistence type="predicted"/>
<dbReference type="Gene3D" id="3.30.565.10">
    <property type="entry name" value="Histidine kinase-like ATPase, C-terminal domain"/>
    <property type="match status" value="1"/>
</dbReference>
<accession>A0A173R9D1</accession>
<gene>
    <name evidence="2" type="ORF">ERS852444_00301</name>
</gene>
<dbReference type="EMBL" id="CYXX01000001">
    <property type="protein sequence ID" value="CUM74415.1"/>
    <property type="molecule type" value="Genomic_DNA"/>
</dbReference>
<evidence type="ECO:0000313" key="2">
    <source>
        <dbReference type="EMBL" id="CUM74415.1"/>
    </source>
</evidence>
<protein>
    <recommendedName>
        <fullName evidence="1">Sensor histidine kinase NatK-like C-terminal domain-containing protein</fullName>
    </recommendedName>
</protein>
<dbReference type="SUPFAM" id="SSF55874">
    <property type="entry name" value="ATPase domain of HSP90 chaperone/DNA topoisomerase II/histidine kinase"/>
    <property type="match status" value="1"/>
</dbReference>
<dbReference type="InterPro" id="IPR036890">
    <property type="entry name" value="HATPase_C_sf"/>
</dbReference>
<organism evidence="2 3">
    <name type="scientific">Roseburia inulinivorans</name>
    <dbReference type="NCBI Taxonomy" id="360807"/>
    <lineage>
        <taxon>Bacteria</taxon>
        <taxon>Bacillati</taxon>
        <taxon>Bacillota</taxon>
        <taxon>Clostridia</taxon>
        <taxon>Lachnospirales</taxon>
        <taxon>Lachnospiraceae</taxon>
        <taxon>Roseburia</taxon>
    </lineage>
</organism>
<feature type="domain" description="Sensor histidine kinase NatK-like C-terminal" evidence="1">
    <location>
        <begin position="26"/>
        <end position="127"/>
    </location>
</feature>
<dbReference type="Pfam" id="PF14501">
    <property type="entry name" value="HATPase_c_5"/>
    <property type="match status" value="1"/>
</dbReference>